<feature type="non-terminal residue" evidence="2">
    <location>
        <position position="1"/>
    </location>
</feature>
<dbReference type="AlphaFoldDB" id="E8ZA20"/>
<protein>
    <submittedName>
        <fullName evidence="2">Cyclops</fullName>
    </submittedName>
</protein>
<dbReference type="GO" id="GO:0036377">
    <property type="term" value="P:arbuscular mycorrhizal association"/>
    <property type="evidence" value="ECO:0007669"/>
    <property type="project" value="InterPro"/>
</dbReference>
<accession>E8ZA20</accession>
<dbReference type="InterPro" id="IPR040036">
    <property type="entry name" value="CYCLOPS"/>
</dbReference>
<gene>
    <name evidence="2" type="primary">IPD3</name>
</gene>
<feature type="compositionally biased region" description="Polar residues" evidence="1">
    <location>
        <begin position="427"/>
        <end position="446"/>
    </location>
</feature>
<feature type="region of interest" description="Disordered" evidence="1">
    <location>
        <begin position="279"/>
        <end position="484"/>
    </location>
</feature>
<name>E8ZA20_9MARC</name>
<feature type="region of interest" description="Disordered" evidence="1">
    <location>
        <begin position="1"/>
        <end position="72"/>
    </location>
</feature>
<dbReference type="GO" id="GO:0043565">
    <property type="term" value="F:sequence-specific DNA binding"/>
    <property type="evidence" value="ECO:0007669"/>
    <property type="project" value="InterPro"/>
</dbReference>
<organism evidence="2">
    <name type="scientific">Trichocolea tomentella</name>
    <dbReference type="NCBI Taxonomy" id="53022"/>
    <lineage>
        <taxon>Eukaryota</taxon>
        <taxon>Viridiplantae</taxon>
        <taxon>Streptophyta</taxon>
        <taxon>Embryophyta</taxon>
        <taxon>Marchantiophyta</taxon>
        <taxon>Jungermanniopsida</taxon>
        <taxon>Jungermanniidae</taxon>
        <taxon>Jungermanniales</taxon>
        <taxon>Lophocoleineae</taxon>
        <taxon>Trichocoleaceae</taxon>
        <taxon>Trichocolea</taxon>
    </lineage>
</organism>
<feature type="compositionally biased region" description="Polar residues" evidence="1">
    <location>
        <begin position="205"/>
        <end position="218"/>
    </location>
</feature>
<feature type="non-terminal residue" evidence="2">
    <location>
        <position position="509"/>
    </location>
</feature>
<evidence type="ECO:0000256" key="1">
    <source>
        <dbReference type="SAM" id="MobiDB-lite"/>
    </source>
</evidence>
<feature type="compositionally biased region" description="Polar residues" evidence="1">
    <location>
        <begin position="17"/>
        <end position="29"/>
    </location>
</feature>
<sequence>IATSNPENSNHHHNNSVYSGPASTGNRPRQNTRRYRSSCCPEEDTKMGNPITQQRLTNVSEETEQRKPQNQSISMMSCELQAIVAQQNGTPWPPKAENVEQPAYLQTNSYFSDDIMSNVGSDQKPYRTNPPVDKSGPDDYSASNSLKNVWFSATSPMTRSRSSELRRRYAQSEGLASLPSVDVLQKGGATQGTLEGLVSRAPMTSMGTFTQGMGPTGNNERHQNNLDSKQIGGSQVPLVHTTSSPTPATHNQRIQQQAPAAAKSGLSDVVGLLKGSLERKKMQTKQHQVTHQQQDLQQGVKGRPTPMSSPQISTRQDESLNRSQDRRQHIPGESGLVGHLGPLQPQNSLGRAHSPDESSCGALSHSAGIATSDGPSNSAMSVHRQALKRGSGAVVDQPSPKRQAFSGRDSGCPSNGENYENGARRASSLQKPDQLTRAGSVTSSLRTGGFQLNEIDGATRKRRVERQRKMAEAKGRGNAPPMPADIQAAVKRCDTLEKEVRSLKLNLSF</sequence>
<reference evidence="2" key="1">
    <citation type="journal article" date="2010" name="New Phytol.">
        <title>Presence of three mycorrhizal genes in the common ancestor of land plants suggests a key role of mycorrhizas in the colonization of land by plants.</title>
        <authorList>
            <person name="Wang B."/>
            <person name="Yeun L.H."/>
            <person name="Xue J.Y."/>
            <person name="Liu Y."/>
            <person name="Ane J.M."/>
            <person name="Qiu Y.L."/>
        </authorList>
    </citation>
    <scope>NUCLEOTIDE SEQUENCE</scope>
</reference>
<feature type="compositionally biased region" description="Polar residues" evidence="1">
    <location>
        <begin position="240"/>
        <end position="258"/>
    </location>
</feature>
<dbReference type="PANTHER" id="PTHR36890:SF1">
    <property type="entry name" value="PROTEIN CYCLOPS"/>
    <property type="match status" value="1"/>
</dbReference>
<feature type="region of interest" description="Disordered" evidence="1">
    <location>
        <begin position="193"/>
        <end position="265"/>
    </location>
</feature>
<dbReference type="EMBL" id="FJ913192">
    <property type="protein sequence ID" value="ADV78032.1"/>
    <property type="molecule type" value="mRNA"/>
</dbReference>
<dbReference type="GO" id="GO:0005634">
    <property type="term" value="C:nucleus"/>
    <property type="evidence" value="ECO:0007669"/>
    <property type="project" value="InterPro"/>
</dbReference>
<feature type="compositionally biased region" description="Low complexity" evidence="1">
    <location>
        <begin position="285"/>
        <end position="298"/>
    </location>
</feature>
<dbReference type="PANTHER" id="PTHR36890">
    <property type="entry name" value="PROTEIN CYCLOPS"/>
    <property type="match status" value="1"/>
</dbReference>
<proteinExistence type="evidence at transcript level"/>
<evidence type="ECO:0000313" key="2">
    <source>
        <dbReference type="EMBL" id="ADV78032.1"/>
    </source>
</evidence>
<feature type="compositionally biased region" description="Basic and acidic residues" evidence="1">
    <location>
        <begin position="315"/>
        <end position="330"/>
    </location>
</feature>
<feature type="region of interest" description="Disordered" evidence="1">
    <location>
        <begin position="114"/>
        <end position="140"/>
    </location>
</feature>
<feature type="compositionally biased region" description="Polar residues" evidence="1">
    <location>
        <begin position="50"/>
        <end position="60"/>
    </location>
</feature>